<dbReference type="EMBL" id="JACOPV010000014">
    <property type="protein sequence ID" value="MBM5460029.1"/>
    <property type="molecule type" value="Genomic_DNA"/>
</dbReference>
<organism evidence="2 3">
    <name type="scientific">Pseudomonas arcuscaelestis</name>
    <dbReference type="NCBI Taxonomy" id="2710591"/>
    <lineage>
        <taxon>Bacteria</taxon>
        <taxon>Pseudomonadati</taxon>
        <taxon>Pseudomonadota</taxon>
        <taxon>Gammaproteobacteria</taxon>
        <taxon>Pseudomonadales</taxon>
        <taxon>Pseudomonadaceae</taxon>
        <taxon>Pseudomonas</taxon>
    </lineage>
</organism>
<feature type="compositionally biased region" description="Basic and acidic residues" evidence="1">
    <location>
        <begin position="73"/>
        <end position="120"/>
    </location>
</feature>
<evidence type="ECO:0000313" key="2">
    <source>
        <dbReference type="EMBL" id="MBM5460029.1"/>
    </source>
</evidence>
<name>A0ABS2C2C8_9PSED</name>
<protein>
    <submittedName>
        <fullName evidence="2">Uncharacterized protein</fullName>
    </submittedName>
</protein>
<keyword evidence="3" id="KW-1185">Reference proteome</keyword>
<gene>
    <name evidence="2" type="ORF">H8F21_20905</name>
</gene>
<reference evidence="2 3" key="1">
    <citation type="submission" date="2020-08" db="EMBL/GenBank/DDBJ databases">
        <title>Description of novel Pseudomonas species.</title>
        <authorList>
            <person name="Duman M."/>
            <person name="Mulet M."/>
            <person name="Altun S."/>
            <person name="Saticioglu I.B."/>
            <person name="Lalucat J."/>
            <person name="Garcia-Valdes E."/>
        </authorList>
    </citation>
    <scope>NUCLEOTIDE SEQUENCE [LARGE SCALE GENOMIC DNA]</scope>
    <source>
        <strain evidence="2 3">P66</strain>
    </source>
</reference>
<feature type="region of interest" description="Disordered" evidence="1">
    <location>
        <begin position="73"/>
        <end position="133"/>
    </location>
</feature>
<feature type="compositionally biased region" description="Low complexity" evidence="1">
    <location>
        <begin position="122"/>
        <end position="133"/>
    </location>
</feature>
<dbReference type="Proteomes" id="UP000745663">
    <property type="component" value="Unassembled WGS sequence"/>
</dbReference>
<sequence>MQITITKVLKNEVTICGQTQTREYVENIMLPMLVAQCGTVKGRQFEIVKTFDEAGLSLQAIPDVAREYRQDQYQKAQEKARKQAEADAHAERCREHTPREIAQAKHDREARAAAIREHSARVRAASRANSGGW</sequence>
<dbReference type="RefSeq" id="WP_102083276.1">
    <property type="nucleotide sequence ID" value="NZ_JACOPV010000014.1"/>
</dbReference>
<evidence type="ECO:0000256" key="1">
    <source>
        <dbReference type="SAM" id="MobiDB-lite"/>
    </source>
</evidence>
<evidence type="ECO:0000313" key="3">
    <source>
        <dbReference type="Proteomes" id="UP000745663"/>
    </source>
</evidence>
<comment type="caution">
    <text evidence="2">The sequence shown here is derived from an EMBL/GenBank/DDBJ whole genome shotgun (WGS) entry which is preliminary data.</text>
</comment>
<accession>A0ABS2C2C8</accession>
<proteinExistence type="predicted"/>